<dbReference type="AlphaFoldDB" id="A0AAJ0HJE5"/>
<dbReference type="SUPFAM" id="SSF102705">
    <property type="entry name" value="NIF3 (NGG1p interacting factor 3)-like"/>
    <property type="match status" value="1"/>
</dbReference>
<dbReference type="Gene3D" id="3.30.70.120">
    <property type="match status" value="1"/>
</dbReference>
<proteinExistence type="predicted"/>
<evidence type="ECO:0000313" key="4">
    <source>
        <dbReference type="Proteomes" id="UP001275084"/>
    </source>
</evidence>
<dbReference type="InterPro" id="IPR036069">
    <property type="entry name" value="DUF34/NIF3_sf"/>
</dbReference>
<comment type="caution">
    <text evidence="3">The sequence shown here is derived from an EMBL/GenBank/DDBJ whole genome shotgun (WGS) entry which is preliminary data.</text>
</comment>
<name>A0AAJ0HJE5_9PEZI</name>
<evidence type="ECO:0000259" key="2">
    <source>
        <dbReference type="Pfam" id="PF06985"/>
    </source>
</evidence>
<gene>
    <name evidence="3" type="ORF">B0T25DRAFT_632172</name>
</gene>
<reference evidence="3" key="1">
    <citation type="journal article" date="2023" name="Mol. Phylogenet. Evol.">
        <title>Genome-scale phylogeny and comparative genomics of the fungal order Sordariales.</title>
        <authorList>
            <person name="Hensen N."/>
            <person name="Bonometti L."/>
            <person name="Westerberg I."/>
            <person name="Brannstrom I.O."/>
            <person name="Guillou S."/>
            <person name="Cros-Aarteil S."/>
            <person name="Calhoun S."/>
            <person name="Haridas S."/>
            <person name="Kuo A."/>
            <person name="Mondo S."/>
            <person name="Pangilinan J."/>
            <person name="Riley R."/>
            <person name="LaButti K."/>
            <person name="Andreopoulos B."/>
            <person name="Lipzen A."/>
            <person name="Chen C."/>
            <person name="Yan M."/>
            <person name="Daum C."/>
            <person name="Ng V."/>
            <person name="Clum A."/>
            <person name="Steindorff A."/>
            <person name="Ohm R.A."/>
            <person name="Martin F."/>
            <person name="Silar P."/>
            <person name="Natvig D.O."/>
            <person name="Lalanne C."/>
            <person name="Gautier V."/>
            <person name="Ament-Velasquez S.L."/>
            <person name="Kruys A."/>
            <person name="Hutchinson M.I."/>
            <person name="Powell A.J."/>
            <person name="Barry K."/>
            <person name="Miller A.N."/>
            <person name="Grigoriev I.V."/>
            <person name="Debuchy R."/>
            <person name="Gladieux P."/>
            <person name="Hiltunen Thoren M."/>
            <person name="Johannesson H."/>
        </authorList>
    </citation>
    <scope>NUCLEOTIDE SEQUENCE</scope>
    <source>
        <strain evidence="3">CBS 955.72</strain>
    </source>
</reference>
<keyword evidence="4" id="KW-1185">Reference proteome</keyword>
<sequence length="657" mass="73275">MGARASKPTSYALVFHAPLSAVEASKAAIFAAGAGRYPGAANYTECCFTVVGTGQFRPGDAANPHIGHAGVLEHVEEARVEALCVGKEVVQRAAEALKSIAMRLINVSTLEIEEFYGSSVPEYAILSHTWADVEASFQGWTKRLTRLRKMKQPGFSKVRAACKQARQDNLAYLWADTVCIDKSSSSELSEAINSMYVWYERANICYVYLSDVPAHPRDKMDALDLVRKSRWFKRGWTLQELLAPTHVVFYSREWSPLGTKNALAVLISGVTKIDQVCLNKRKRLDEYSIAQRMAWAADRVTTRTEDIAYCLLGIFGINMPLLYGEGTKAFRRLQEEIIKVMDDHSILAFDTHLSDGTLFAHHPCVFAKGGRIHPNFALKLTAPFSMTNAGLAMTTPLVQTLSPYWTFAVLNCVEVDTHHEMRRSLIYLPLFGKDGVEIQDLITQAESSYIISYFNRVYSLFGTEMDLAMKGFEHETGPQPGGFLLAFPRGMSGYRVWTAYPREDLRPEISFFIPTVSIAHKKAIPPTESKTISSAEANLGLIRRGLVIFKNEGPGTARYVGLYLAASWDVGNWTCKLVTIPKDFDPRWHDPEDLIGAADEEALGVDHTKPWAHYDHLGNAIVEAHTTFKTLTGVPCMNAVMVEVVFDVDVLLHERDM</sequence>
<accession>A0AAJ0HJE5</accession>
<dbReference type="PANTHER" id="PTHR10622">
    <property type="entry name" value="HET DOMAIN-CONTAINING PROTEIN"/>
    <property type="match status" value="1"/>
</dbReference>
<reference evidence="3" key="2">
    <citation type="submission" date="2023-06" db="EMBL/GenBank/DDBJ databases">
        <authorList>
            <consortium name="Lawrence Berkeley National Laboratory"/>
            <person name="Haridas S."/>
            <person name="Hensen N."/>
            <person name="Bonometti L."/>
            <person name="Westerberg I."/>
            <person name="Brannstrom I.O."/>
            <person name="Guillou S."/>
            <person name="Cros-Aarteil S."/>
            <person name="Calhoun S."/>
            <person name="Kuo A."/>
            <person name="Mondo S."/>
            <person name="Pangilinan J."/>
            <person name="Riley R."/>
            <person name="Labutti K."/>
            <person name="Andreopoulos B."/>
            <person name="Lipzen A."/>
            <person name="Chen C."/>
            <person name="Yanf M."/>
            <person name="Daum C."/>
            <person name="Ng V."/>
            <person name="Clum A."/>
            <person name="Steindorff A."/>
            <person name="Ohm R."/>
            <person name="Martin F."/>
            <person name="Silar P."/>
            <person name="Natvig D."/>
            <person name="Lalanne C."/>
            <person name="Gautier V."/>
            <person name="Ament-Velasquez S.L."/>
            <person name="Kruys A."/>
            <person name="Hutchinson M.I."/>
            <person name="Powell A.J."/>
            <person name="Barry K."/>
            <person name="Miller A.N."/>
            <person name="Grigoriev I.V."/>
            <person name="Debuchy R."/>
            <person name="Gladieux P."/>
            <person name="Thoren M.H."/>
            <person name="Johannesson H."/>
        </authorList>
    </citation>
    <scope>NUCLEOTIDE SEQUENCE</scope>
    <source>
        <strain evidence="3">CBS 955.72</strain>
    </source>
</reference>
<dbReference type="EMBL" id="JAUIQD010000004">
    <property type="protein sequence ID" value="KAK3353808.1"/>
    <property type="molecule type" value="Genomic_DNA"/>
</dbReference>
<dbReference type="Proteomes" id="UP001275084">
    <property type="component" value="Unassembled WGS sequence"/>
</dbReference>
<dbReference type="InterPro" id="IPR015867">
    <property type="entry name" value="N-reg_PII/ATP_PRibTrfase_C"/>
</dbReference>
<organism evidence="3 4">
    <name type="scientific">Lasiosphaeria hispida</name>
    <dbReference type="NCBI Taxonomy" id="260671"/>
    <lineage>
        <taxon>Eukaryota</taxon>
        <taxon>Fungi</taxon>
        <taxon>Dikarya</taxon>
        <taxon>Ascomycota</taxon>
        <taxon>Pezizomycotina</taxon>
        <taxon>Sordariomycetes</taxon>
        <taxon>Sordariomycetidae</taxon>
        <taxon>Sordariales</taxon>
        <taxon>Lasiosphaeriaceae</taxon>
        <taxon>Lasiosphaeria</taxon>
    </lineage>
</organism>
<dbReference type="PANTHER" id="PTHR10622:SF10">
    <property type="entry name" value="HET DOMAIN-CONTAINING PROTEIN"/>
    <property type="match status" value="1"/>
</dbReference>
<dbReference type="InterPro" id="IPR010730">
    <property type="entry name" value="HET"/>
</dbReference>
<dbReference type="Pfam" id="PF06985">
    <property type="entry name" value="HET"/>
    <property type="match status" value="1"/>
</dbReference>
<feature type="domain" description="Heterokaryon incompatibility" evidence="2">
    <location>
        <begin position="123"/>
        <end position="212"/>
    </location>
</feature>
<evidence type="ECO:0000256" key="1">
    <source>
        <dbReference type="ARBA" id="ARBA00020998"/>
    </source>
</evidence>
<evidence type="ECO:0000313" key="3">
    <source>
        <dbReference type="EMBL" id="KAK3353808.1"/>
    </source>
</evidence>
<protein>
    <recommendedName>
        <fullName evidence="1">ATP phosphoribosyltransferase</fullName>
    </recommendedName>
</protein>